<evidence type="ECO:0000256" key="8">
    <source>
        <dbReference type="ARBA" id="ARBA00022490"/>
    </source>
</evidence>
<evidence type="ECO:0000256" key="6">
    <source>
        <dbReference type="ARBA" id="ARBA00017286"/>
    </source>
</evidence>
<dbReference type="GO" id="GO:0005737">
    <property type="term" value="C:cytoplasm"/>
    <property type="evidence" value="ECO:0007669"/>
    <property type="project" value="UniProtKB-SubCell"/>
</dbReference>
<proteinExistence type="inferred from homology"/>
<dbReference type="Pfam" id="PF09811">
    <property type="entry name" value="Yae1_N"/>
    <property type="match status" value="1"/>
</dbReference>
<comment type="subcellular location">
    <subcellularLocation>
        <location evidence="3">Cytoplasm</location>
    </subcellularLocation>
    <subcellularLocation>
        <location evidence="2">Nucleus</location>
    </subcellularLocation>
</comment>
<reference evidence="12" key="1">
    <citation type="submission" date="2021-03" db="EMBL/GenBank/DDBJ databases">
        <title>Revisited historic fungal species revealed as producer of novel bioactive compounds through whole genome sequencing and comparative genomics.</title>
        <authorList>
            <person name="Vignolle G.A."/>
            <person name="Hochenegger N."/>
            <person name="Mach R.L."/>
            <person name="Mach-Aigner A.R."/>
            <person name="Javad Rahimi M."/>
            <person name="Salim K.A."/>
            <person name="Chan C.M."/>
            <person name="Lim L.B.L."/>
            <person name="Cai F."/>
            <person name="Druzhinina I.S."/>
            <person name="U'Ren J.M."/>
            <person name="Derntl C."/>
        </authorList>
    </citation>
    <scope>NUCLEOTIDE SEQUENCE</scope>
    <source>
        <strain evidence="12">TUCIM 5799</strain>
    </source>
</reference>
<dbReference type="GO" id="GO:0005634">
    <property type="term" value="C:nucleus"/>
    <property type="evidence" value="ECO:0007669"/>
    <property type="project" value="UniProtKB-SubCell"/>
</dbReference>
<evidence type="ECO:0000256" key="4">
    <source>
        <dbReference type="ARBA" id="ARBA00007096"/>
    </source>
</evidence>
<keyword evidence="13" id="KW-1185">Reference proteome</keyword>
<gene>
    <name evidence="12" type="ORF">JX265_000703</name>
</gene>
<name>A0A9P9WZ76_9PEZI</name>
<feature type="region of interest" description="Disordered" evidence="10">
    <location>
        <begin position="1"/>
        <end position="67"/>
    </location>
</feature>
<dbReference type="EMBL" id="JAFIMR010000001">
    <property type="protein sequence ID" value="KAI1881877.1"/>
    <property type="molecule type" value="Genomic_DNA"/>
</dbReference>
<dbReference type="InterPro" id="IPR019191">
    <property type="entry name" value="Essential_protein_Yae1_N"/>
</dbReference>
<dbReference type="InterPro" id="IPR038881">
    <property type="entry name" value="Yae1-like"/>
</dbReference>
<organism evidence="12 13">
    <name type="scientific">Neoarthrinium moseri</name>
    <dbReference type="NCBI Taxonomy" id="1658444"/>
    <lineage>
        <taxon>Eukaryota</taxon>
        <taxon>Fungi</taxon>
        <taxon>Dikarya</taxon>
        <taxon>Ascomycota</taxon>
        <taxon>Pezizomycotina</taxon>
        <taxon>Sordariomycetes</taxon>
        <taxon>Xylariomycetidae</taxon>
        <taxon>Amphisphaeriales</taxon>
        <taxon>Apiosporaceae</taxon>
        <taxon>Neoarthrinium</taxon>
    </lineage>
</organism>
<protein>
    <recommendedName>
        <fullName evidence="7">Protein YAE1</fullName>
    </recommendedName>
    <alternativeName>
        <fullName evidence="6">Protein yae1</fullName>
    </alternativeName>
</protein>
<comment type="caution">
    <text evidence="12">The sequence shown here is derived from an EMBL/GenBank/DDBJ whole genome shotgun (WGS) entry which is preliminary data.</text>
</comment>
<evidence type="ECO:0000313" key="12">
    <source>
        <dbReference type="EMBL" id="KAI1881877.1"/>
    </source>
</evidence>
<evidence type="ECO:0000259" key="11">
    <source>
        <dbReference type="Pfam" id="PF09811"/>
    </source>
</evidence>
<evidence type="ECO:0000256" key="9">
    <source>
        <dbReference type="ARBA" id="ARBA00023242"/>
    </source>
</evidence>
<dbReference type="PANTHER" id="PTHR18829">
    <property type="entry name" value="PROTEIN YAE1 HOMOLOG"/>
    <property type="match status" value="1"/>
</dbReference>
<accession>A0A9P9WZ76</accession>
<evidence type="ECO:0000256" key="7">
    <source>
        <dbReference type="ARBA" id="ARBA00018400"/>
    </source>
</evidence>
<dbReference type="PANTHER" id="PTHR18829:SF0">
    <property type="entry name" value="PROTEIN YAE1 HOMOLOG"/>
    <property type="match status" value="1"/>
</dbReference>
<feature type="compositionally biased region" description="Basic and acidic residues" evidence="10">
    <location>
        <begin position="1"/>
        <end position="12"/>
    </location>
</feature>
<comment type="subunit">
    <text evidence="5">May form a complex with LTO1.</text>
</comment>
<keyword evidence="9" id="KW-0539">Nucleus</keyword>
<sequence length="230" mass="25582">MHMAPRDSRDEDLMIQMISTADPAPPADDPLDDVFGSDAGSPAFESEDRPEARESHPSDVRRLQTEHATSGYREGIAAAKAKSIQAGFDEGFGLGANVGLKAGQVIGFLEGITDALRAGNDDDFLHAQQLLEDARKDLSTEGIFNERYWETDGTWKYELQAHRPESDILFEDVAAAHPLIVKWNGIIDSQLAKWAIHRQILDLIPETPTPAVLEKKEVKVEQQPREKLDW</sequence>
<comment type="similarity">
    <text evidence="4">Belongs to the YAE1 family.</text>
</comment>
<keyword evidence="8" id="KW-0963">Cytoplasm</keyword>
<dbReference type="AlphaFoldDB" id="A0A9P9WZ76"/>
<feature type="domain" description="Essential protein Yae1 N-terminal" evidence="11">
    <location>
        <begin position="71"/>
        <end position="109"/>
    </location>
</feature>
<evidence type="ECO:0000256" key="2">
    <source>
        <dbReference type="ARBA" id="ARBA00004123"/>
    </source>
</evidence>
<dbReference type="Proteomes" id="UP000829685">
    <property type="component" value="Unassembled WGS sequence"/>
</dbReference>
<feature type="compositionally biased region" description="Basic and acidic residues" evidence="10">
    <location>
        <begin position="46"/>
        <end position="65"/>
    </location>
</feature>
<evidence type="ECO:0000256" key="10">
    <source>
        <dbReference type="SAM" id="MobiDB-lite"/>
    </source>
</evidence>
<evidence type="ECO:0000313" key="13">
    <source>
        <dbReference type="Proteomes" id="UP000829685"/>
    </source>
</evidence>
<evidence type="ECO:0000256" key="1">
    <source>
        <dbReference type="ARBA" id="ARBA00003836"/>
    </source>
</evidence>
<evidence type="ECO:0000256" key="3">
    <source>
        <dbReference type="ARBA" id="ARBA00004496"/>
    </source>
</evidence>
<evidence type="ECO:0000256" key="5">
    <source>
        <dbReference type="ARBA" id="ARBA00011427"/>
    </source>
</evidence>
<comment type="function">
    <text evidence="1">The complex LTO1:YAE1 may function as a target specific adapter that probably recruits apo-RPLI1 to the cytosolic iron-sulfur protein assembly (CIA) complex machinery. May be required for biogenesis of the large ribosomal subunit and initiation of translation.</text>
</comment>